<dbReference type="EMBL" id="MU032348">
    <property type="protein sequence ID" value="KAF3764515.1"/>
    <property type="molecule type" value="Genomic_DNA"/>
</dbReference>
<dbReference type="RefSeq" id="XP_040775476.1">
    <property type="nucleotide sequence ID" value="XM_040921525.1"/>
</dbReference>
<evidence type="ECO:0000256" key="3">
    <source>
        <dbReference type="ARBA" id="ARBA00022448"/>
    </source>
</evidence>
<keyword evidence="4" id="KW-0138">CF(0)</keyword>
<keyword evidence="11" id="KW-1185">Reference proteome</keyword>
<proteinExistence type="inferred from homology"/>
<dbReference type="GeneID" id="63838654"/>
<comment type="subcellular location">
    <subcellularLocation>
        <location evidence="1">Mitochondrion membrane</location>
    </subcellularLocation>
</comment>
<keyword evidence="5" id="KW-0375">Hydrogen ion transport</keyword>
<evidence type="ECO:0000256" key="6">
    <source>
        <dbReference type="ARBA" id="ARBA00023065"/>
    </source>
</evidence>
<dbReference type="Pfam" id="PF04718">
    <property type="entry name" value="ATP-synt_G"/>
    <property type="match status" value="1"/>
</dbReference>
<keyword evidence="7" id="KW-0496">Mitochondrion</keyword>
<evidence type="ECO:0000256" key="8">
    <source>
        <dbReference type="ARBA" id="ARBA00023136"/>
    </source>
</evidence>
<evidence type="ECO:0000256" key="2">
    <source>
        <dbReference type="ARBA" id="ARBA00005699"/>
    </source>
</evidence>
<dbReference type="GO" id="GO:0015078">
    <property type="term" value="F:proton transmembrane transporter activity"/>
    <property type="evidence" value="ECO:0007669"/>
    <property type="project" value="InterPro"/>
</dbReference>
<dbReference type="OrthoDB" id="437at2759"/>
<reference evidence="10" key="1">
    <citation type="journal article" date="2020" name="Phytopathology">
        <title>Genome sequence of the chestnut blight fungus Cryphonectria parasitica EP155: A fundamental resource for an archetypical invasive plant pathogen.</title>
        <authorList>
            <person name="Crouch J.A."/>
            <person name="Dawe A."/>
            <person name="Aerts A."/>
            <person name="Barry K."/>
            <person name="Churchill A.C.L."/>
            <person name="Grimwood J."/>
            <person name="Hillman B."/>
            <person name="Milgroom M.G."/>
            <person name="Pangilinan J."/>
            <person name="Smith M."/>
            <person name="Salamov A."/>
            <person name="Schmutz J."/>
            <person name="Yadav J."/>
            <person name="Grigoriev I.V."/>
            <person name="Nuss D."/>
        </authorList>
    </citation>
    <scope>NUCLEOTIDE SEQUENCE</scope>
    <source>
        <strain evidence="10">EP155</strain>
    </source>
</reference>
<sequence length="206" mass="21422">MSSALARPLLRRPLQPLRSIAARRFESTASSTAQKTAEGAKNAAGEYKAKAAEGLSRVTSAAGPAIAGAAKGVSNALGKVGGRTGRIIGFVERQVPFVVYYSKVGLELGKLVFRGQKMDPPSVATFQSYFNRALSAIKNPGTLLQSTASSAAATPSSAAARLQNISRAQVVGGGVLLAEVLGFFTVGEILGRFKLVGYHGETAHHH</sequence>
<keyword evidence="3" id="KW-0813">Transport</keyword>
<comment type="caution">
    <text evidence="10">The sequence shown here is derived from an EMBL/GenBank/DDBJ whole genome shotgun (WGS) entry which is preliminary data.</text>
</comment>
<evidence type="ECO:0008006" key="12">
    <source>
        <dbReference type="Google" id="ProtNLM"/>
    </source>
</evidence>
<protein>
    <recommendedName>
        <fullName evidence="12">ATP synthase subunit g</fullName>
    </recommendedName>
</protein>
<gene>
    <name evidence="10" type="ORF">M406DRAFT_340105</name>
</gene>
<evidence type="ECO:0000256" key="9">
    <source>
        <dbReference type="ARBA" id="ARBA00023310"/>
    </source>
</evidence>
<dbReference type="AlphaFoldDB" id="A0A9P4Y155"/>
<dbReference type="GO" id="GO:0045259">
    <property type="term" value="C:proton-transporting ATP synthase complex"/>
    <property type="evidence" value="ECO:0007669"/>
    <property type="project" value="UniProtKB-KW"/>
</dbReference>
<evidence type="ECO:0000256" key="4">
    <source>
        <dbReference type="ARBA" id="ARBA00022547"/>
    </source>
</evidence>
<dbReference type="Proteomes" id="UP000803844">
    <property type="component" value="Unassembled WGS sequence"/>
</dbReference>
<keyword evidence="6" id="KW-0406">Ion transport</keyword>
<keyword evidence="8" id="KW-0472">Membrane</keyword>
<name>A0A9P4Y155_CRYP1</name>
<organism evidence="10 11">
    <name type="scientific">Cryphonectria parasitica (strain ATCC 38755 / EP155)</name>
    <dbReference type="NCBI Taxonomy" id="660469"/>
    <lineage>
        <taxon>Eukaryota</taxon>
        <taxon>Fungi</taxon>
        <taxon>Dikarya</taxon>
        <taxon>Ascomycota</taxon>
        <taxon>Pezizomycotina</taxon>
        <taxon>Sordariomycetes</taxon>
        <taxon>Sordariomycetidae</taxon>
        <taxon>Diaporthales</taxon>
        <taxon>Cryphonectriaceae</taxon>
        <taxon>Cryphonectria-Endothia species complex</taxon>
        <taxon>Cryphonectria</taxon>
    </lineage>
</organism>
<evidence type="ECO:0000313" key="11">
    <source>
        <dbReference type="Proteomes" id="UP000803844"/>
    </source>
</evidence>
<evidence type="ECO:0000256" key="5">
    <source>
        <dbReference type="ARBA" id="ARBA00022781"/>
    </source>
</evidence>
<evidence type="ECO:0000256" key="7">
    <source>
        <dbReference type="ARBA" id="ARBA00023128"/>
    </source>
</evidence>
<evidence type="ECO:0000256" key="1">
    <source>
        <dbReference type="ARBA" id="ARBA00004325"/>
    </source>
</evidence>
<keyword evidence="9" id="KW-0066">ATP synthesis</keyword>
<comment type="similarity">
    <text evidence="2">Belongs to the ATPase g subunit family.</text>
</comment>
<dbReference type="GO" id="GO:0015986">
    <property type="term" value="P:proton motive force-driven ATP synthesis"/>
    <property type="evidence" value="ECO:0007669"/>
    <property type="project" value="InterPro"/>
</dbReference>
<evidence type="ECO:0000313" key="10">
    <source>
        <dbReference type="EMBL" id="KAF3764515.1"/>
    </source>
</evidence>
<accession>A0A9P4Y155</accession>
<dbReference type="InterPro" id="IPR006808">
    <property type="entry name" value="ATP_synth_F0_gsu_mt"/>
</dbReference>
<dbReference type="GO" id="GO:0031966">
    <property type="term" value="C:mitochondrial membrane"/>
    <property type="evidence" value="ECO:0007669"/>
    <property type="project" value="UniProtKB-SubCell"/>
</dbReference>